<keyword evidence="1 3" id="KW-0853">WD repeat</keyword>
<dbReference type="CDD" id="cd00200">
    <property type="entry name" value="WD40"/>
    <property type="match status" value="1"/>
</dbReference>
<feature type="repeat" description="WD" evidence="3">
    <location>
        <begin position="797"/>
        <end position="838"/>
    </location>
</feature>
<dbReference type="InterPro" id="IPR019775">
    <property type="entry name" value="WD40_repeat_CS"/>
</dbReference>
<keyword evidence="2" id="KW-0677">Repeat</keyword>
<evidence type="ECO:0000256" key="1">
    <source>
        <dbReference type="ARBA" id="ARBA00022574"/>
    </source>
</evidence>
<evidence type="ECO:0000259" key="4">
    <source>
        <dbReference type="SMART" id="SM00530"/>
    </source>
</evidence>
<dbReference type="InterPro" id="IPR036322">
    <property type="entry name" value="WD40_repeat_dom_sf"/>
</dbReference>
<dbReference type="InterPro" id="IPR001680">
    <property type="entry name" value="WD40_rpt"/>
</dbReference>
<dbReference type="EMBL" id="CP060828">
    <property type="protein sequence ID" value="QNP71404.1"/>
    <property type="molecule type" value="Genomic_DNA"/>
</dbReference>
<dbReference type="PANTHER" id="PTHR22847:SF637">
    <property type="entry name" value="WD REPEAT DOMAIN 5B"/>
    <property type="match status" value="1"/>
</dbReference>
<dbReference type="Gene3D" id="2.130.10.10">
    <property type="entry name" value="YVTN repeat-like/Quinoprotein amine dehydrogenase"/>
    <property type="match status" value="2"/>
</dbReference>
<evidence type="ECO:0000313" key="5">
    <source>
        <dbReference type="EMBL" id="QNP71404.1"/>
    </source>
</evidence>
<dbReference type="InterPro" id="IPR001387">
    <property type="entry name" value="Cro/C1-type_HTH"/>
</dbReference>
<name>A0A7H0IF38_9ACTN</name>
<dbReference type="PROSITE" id="PS00678">
    <property type="entry name" value="WD_REPEATS_1"/>
    <property type="match status" value="3"/>
</dbReference>
<dbReference type="AlphaFoldDB" id="A0A7H0IF38"/>
<keyword evidence="6" id="KW-1185">Reference proteome</keyword>
<feature type="repeat" description="WD" evidence="3">
    <location>
        <begin position="707"/>
        <end position="740"/>
    </location>
</feature>
<gene>
    <name evidence="5" type="ORF">IAG44_19510</name>
</gene>
<organism evidence="5 6">
    <name type="scientific">Streptomyces roseirectus</name>
    <dbReference type="NCBI Taxonomy" id="2768066"/>
    <lineage>
        <taxon>Bacteria</taxon>
        <taxon>Bacillati</taxon>
        <taxon>Actinomycetota</taxon>
        <taxon>Actinomycetes</taxon>
        <taxon>Kitasatosporales</taxon>
        <taxon>Streptomycetaceae</taxon>
        <taxon>Streptomyces</taxon>
    </lineage>
</organism>
<dbReference type="PRINTS" id="PR00320">
    <property type="entry name" value="GPROTEINBRPT"/>
</dbReference>
<dbReference type="Proteomes" id="UP000516052">
    <property type="component" value="Chromosome"/>
</dbReference>
<dbReference type="Pfam" id="PF20703">
    <property type="entry name" value="nSTAND1"/>
    <property type="match status" value="1"/>
</dbReference>
<dbReference type="SMART" id="SM00530">
    <property type="entry name" value="HTH_XRE"/>
    <property type="match status" value="1"/>
</dbReference>
<dbReference type="SUPFAM" id="SSF50978">
    <property type="entry name" value="WD40 repeat-like"/>
    <property type="match status" value="1"/>
</dbReference>
<evidence type="ECO:0000256" key="2">
    <source>
        <dbReference type="ARBA" id="ARBA00022737"/>
    </source>
</evidence>
<dbReference type="SUPFAM" id="SSF52540">
    <property type="entry name" value="P-loop containing nucleoside triphosphate hydrolases"/>
    <property type="match status" value="1"/>
</dbReference>
<dbReference type="PROSITE" id="PS50294">
    <property type="entry name" value="WD_REPEATS_REGION"/>
    <property type="match status" value="4"/>
</dbReference>
<evidence type="ECO:0000313" key="6">
    <source>
        <dbReference type="Proteomes" id="UP000516052"/>
    </source>
</evidence>
<reference evidence="5 6" key="1">
    <citation type="submission" date="2020-08" db="EMBL/GenBank/DDBJ databases">
        <title>A novel species.</title>
        <authorList>
            <person name="Gao J."/>
        </authorList>
    </citation>
    <scope>NUCLEOTIDE SEQUENCE [LARGE SCALE GENOMIC DNA]</scope>
    <source>
        <strain evidence="5 6">CRXT-G-22</strain>
    </source>
</reference>
<dbReference type="SMART" id="SM00320">
    <property type="entry name" value="WD40"/>
    <property type="match status" value="5"/>
</dbReference>
<sequence length="964" mass="105320">MARGESPLDPENGPLFEFAARLRKLREQAGRPTYRDLARRTHYGIATLSSAAAGRQLPSLAVTLAYVRACGGDEREWKLIWQRTADACAGEKDRKRDDVKPPYAGLAAFGEADAGFFFGRERLTGTLIDHLKEKRLLVLFGASGSGKSSVLHAGVLPAFPGIPALLFTPGPHPLEECATRLAALAGIEFDAAHAGLTKDPRTLHRTVRRLLAERQRQADELLILVDQFEEAFTLCRDPRERERFVAALVHAAQTPDSRTRIALAVRSDFYTHCTRLPALVDVLPHAHHPVGPLTAEELRAAIVQPAVRARLTVESALLTTLTADAHGRPGALPLLSHALLETWKRRRGNALTLAGYREAGGIGNALTRTAEDWYAALSEPRREAARRLFLRLVALGEGTEDTKRRVPRHELDGGPDTESVLEQATRARLLTADAGHVEITHETLIRCWPRLGDWLEEDRGQVRLHRALTEATNLWESLDHDPDTLYRGVRLDAAKTIPPHELTARERAFLDAGEAAVQRERRHDRRRLRRLRRLTGALVVLLGCALAAAGFAVRAQDTLTRQRDEAVALRAADKAVLLSPHDPSLAVQLALAAYRQTRQDRTRDALLSTLSVASTGRTTTGPGPVGHTPAVTADGRTLAMADGVRVVLWDLSEPRRPRRLGTTDGAGLGPIQFTPDGDTLLGVDSGGTLRLWDVTDPLHPRPSSKLPTGHTGGVYSVAVRHDGRVAATGSYDHTIRLWDITDPAHPHLLDSLTGHGDNVKPVVFSPDGKTLASGSDDHDVRLWDVTDPRHATLTAVLKGHRNFVDALAYSPDGTTLLSGSDDHTAKLWDVSEHRELGELARHADIVTGVAFASDGRTAVTVGIDGPVNAWDVTDPAHPAPLAHLINPRGTVKEVRHLKADDTFLTVTAHNSVQLWYTDLHRALVDACDHAHNTISRAQWARHFPRLDYDPPCPRRVSGGGASGR</sequence>
<proteinExistence type="predicted"/>
<dbReference type="KEGG" id="sroi:IAG44_19510"/>
<dbReference type="InterPro" id="IPR049052">
    <property type="entry name" value="nSTAND1"/>
</dbReference>
<feature type="repeat" description="WD" evidence="3">
    <location>
        <begin position="839"/>
        <end position="872"/>
    </location>
</feature>
<protein>
    <recommendedName>
        <fullName evidence="4">HTH cro/C1-type domain-containing protein</fullName>
    </recommendedName>
</protein>
<dbReference type="PANTHER" id="PTHR22847">
    <property type="entry name" value="WD40 REPEAT PROTEIN"/>
    <property type="match status" value="1"/>
</dbReference>
<dbReference type="InterPro" id="IPR027417">
    <property type="entry name" value="P-loop_NTPase"/>
</dbReference>
<dbReference type="RefSeq" id="WP_187748373.1">
    <property type="nucleotide sequence ID" value="NZ_CP060828.1"/>
</dbReference>
<feature type="repeat" description="WD" evidence="3">
    <location>
        <begin position="752"/>
        <end position="793"/>
    </location>
</feature>
<accession>A0A7H0IF38</accession>
<dbReference type="CDD" id="cd00093">
    <property type="entry name" value="HTH_XRE"/>
    <property type="match status" value="1"/>
</dbReference>
<dbReference type="InterPro" id="IPR015943">
    <property type="entry name" value="WD40/YVTN_repeat-like_dom_sf"/>
</dbReference>
<dbReference type="PROSITE" id="PS50082">
    <property type="entry name" value="WD_REPEATS_2"/>
    <property type="match status" value="4"/>
</dbReference>
<dbReference type="Pfam" id="PF00400">
    <property type="entry name" value="WD40"/>
    <property type="match status" value="3"/>
</dbReference>
<evidence type="ECO:0000256" key="3">
    <source>
        <dbReference type="PROSITE-ProRule" id="PRU00221"/>
    </source>
</evidence>
<feature type="domain" description="HTH cro/C1-type" evidence="4">
    <location>
        <begin position="21"/>
        <end position="77"/>
    </location>
</feature>
<dbReference type="InterPro" id="IPR020472">
    <property type="entry name" value="WD40_PAC1"/>
</dbReference>